<name>A0A1Y2A6Y2_9PLEO</name>
<dbReference type="Proteomes" id="UP000193144">
    <property type="component" value="Unassembled WGS sequence"/>
</dbReference>
<accession>A0A1Y2A6Y2</accession>
<reference evidence="2 3" key="1">
    <citation type="submission" date="2016-07" db="EMBL/GenBank/DDBJ databases">
        <title>Pervasive Adenine N6-methylation of Active Genes in Fungi.</title>
        <authorList>
            <consortium name="DOE Joint Genome Institute"/>
            <person name="Mondo S.J."/>
            <person name="Dannebaum R.O."/>
            <person name="Kuo R.C."/>
            <person name="Labutti K."/>
            <person name="Haridas S."/>
            <person name="Kuo A."/>
            <person name="Salamov A."/>
            <person name="Ahrendt S.R."/>
            <person name="Lipzen A."/>
            <person name="Sullivan W."/>
            <person name="Andreopoulos W.B."/>
            <person name="Clum A."/>
            <person name="Lindquist E."/>
            <person name="Daum C."/>
            <person name="Ramamoorthy G.K."/>
            <person name="Gryganskyi A."/>
            <person name="Culley D."/>
            <person name="Magnuson J.K."/>
            <person name="James T.Y."/>
            <person name="O'Malley M.A."/>
            <person name="Stajich J.E."/>
            <person name="Spatafora J.W."/>
            <person name="Visel A."/>
            <person name="Grigoriev I.V."/>
        </authorList>
    </citation>
    <scope>NUCLEOTIDE SEQUENCE [LARGE SCALE GENOMIC DNA]</scope>
    <source>
        <strain evidence="2 3">CBS 115471</strain>
    </source>
</reference>
<protein>
    <recommendedName>
        <fullName evidence="4">Secreted protein</fullName>
    </recommendedName>
</protein>
<keyword evidence="1" id="KW-0732">Signal</keyword>
<sequence>MRHVFYMQFTQSLILTASSAAQSMFCIHISDIAGIKRRRFEKYSPPSCTKSLQKLQTRLRRNISIRASGASGGWSWPTVRGQRYHCSTSTNRWPTKSAIWGAHRLPL</sequence>
<evidence type="ECO:0008006" key="4">
    <source>
        <dbReference type="Google" id="ProtNLM"/>
    </source>
</evidence>
<dbReference type="AlphaFoldDB" id="A0A1Y2A6Y2"/>
<organism evidence="2 3">
    <name type="scientific">Clohesyomyces aquaticus</name>
    <dbReference type="NCBI Taxonomy" id="1231657"/>
    <lineage>
        <taxon>Eukaryota</taxon>
        <taxon>Fungi</taxon>
        <taxon>Dikarya</taxon>
        <taxon>Ascomycota</taxon>
        <taxon>Pezizomycotina</taxon>
        <taxon>Dothideomycetes</taxon>
        <taxon>Pleosporomycetidae</taxon>
        <taxon>Pleosporales</taxon>
        <taxon>Lindgomycetaceae</taxon>
        <taxon>Clohesyomyces</taxon>
    </lineage>
</organism>
<keyword evidence="3" id="KW-1185">Reference proteome</keyword>
<feature type="signal peptide" evidence="1">
    <location>
        <begin position="1"/>
        <end position="21"/>
    </location>
</feature>
<gene>
    <name evidence="2" type="ORF">BCR34DRAFT_341271</name>
</gene>
<dbReference type="EMBL" id="MCFA01000007">
    <property type="protein sequence ID" value="ORY18292.1"/>
    <property type="molecule type" value="Genomic_DNA"/>
</dbReference>
<evidence type="ECO:0000313" key="2">
    <source>
        <dbReference type="EMBL" id="ORY18292.1"/>
    </source>
</evidence>
<feature type="chain" id="PRO_5012056261" description="Secreted protein" evidence="1">
    <location>
        <begin position="22"/>
        <end position="107"/>
    </location>
</feature>
<proteinExistence type="predicted"/>
<evidence type="ECO:0000313" key="3">
    <source>
        <dbReference type="Proteomes" id="UP000193144"/>
    </source>
</evidence>
<evidence type="ECO:0000256" key="1">
    <source>
        <dbReference type="SAM" id="SignalP"/>
    </source>
</evidence>
<comment type="caution">
    <text evidence="2">The sequence shown here is derived from an EMBL/GenBank/DDBJ whole genome shotgun (WGS) entry which is preliminary data.</text>
</comment>